<dbReference type="InterPro" id="IPR025665">
    <property type="entry name" value="Beta-barrel_OMP_2"/>
</dbReference>
<organism evidence="2">
    <name type="scientific">termite gut metagenome</name>
    <dbReference type="NCBI Taxonomy" id="433724"/>
    <lineage>
        <taxon>unclassified sequences</taxon>
        <taxon>metagenomes</taxon>
        <taxon>organismal metagenomes</taxon>
    </lineage>
</organism>
<name>A0A5J4SSR7_9ZZZZ</name>
<comment type="caution">
    <text evidence="2">The sequence shown here is derived from an EMBL/GenBank/DDBJ whole genome shotgun (WGS) entry which is preliminary data.</text>
</comment>
<protein>
    <recommendedName>
        <fullName evidence="1">Outer membrane protein beta-barrel domain-containing protein</fullName>
    </recommendedName>
</protein>
<reference evidence="2" key="1">
    <citation type="submission" date="2019-03" db="EMBL/GenBank/DDBJ databases">
        <title>Single cell metagenomics reveals metabolic interactions within the superorganism composed of flagellate Streblomastix strix and complex community of Bacteroidetes bacteria on its surface.</title>
        <authorList>
            <person name="Treitli S.C."/>
            <person name="Kolisko M."/>
            <person name="Husnik F."/>
            <person name="Keeling P."/>
            <person name="Hampl V."/>
        </authorList>
    </citation>
    <scope>NUCLEOTIDE SEQUENCE</scope>
    <source>
        <strain evidence="2">STM</strain>
    </source>
</reference>
<evidence type="ECO:0000313" key="2">
    <source>
        <dbReference type="EMBL" id="KAA6349229.1"/>
    </source>
</evidence>
<dbReference type="Pfam" id="PF13568">
    <property type="entry name" value="OMP_b-brl_2"/>
    <property type="match status" value="1"/>
</dbReference>
<sequence>MKRILVLALSLLSLCGYSQIVNVGVRGGLSIPNVVGGGDNPLSKGYSSRFAGTGGVFAELGMNDLLSLRLGVEYSGQGGNRNGVQAMSSNQLMSSIVNTPGIPDEALGQIGQFVPEVFYADVKNTTKFDYLMIPLSLQVGKDLGGSWKSWRVYVGAGPFVSFLLSAEQVSKGQSKLYTDATKSKTLWDNIPSEIQPFIAGSAPQLVNALGGESVFGTADIKEDLRKVNMGVQGDLGLSYQCNRNRFFLEVGGNYGFIRLQKETSNGSNHIGSATITLGYAYRLGK</sequence>
<proteinExistence type="predicted"/>
<evidence type="ECO:0000259" key="1">
    <source>
        <dbReference type="Pfam" id="PF13568"/>
    </source>
</evidence>
<gene>
    <name evidence="2" type="ORF">EZS27_003340</name>
</gene>
<feature type="domain" description="Outer membrane protein beta-barrel" evidence="1">
    <location>
        <begin position="21"/>
        <end position="257"/>
    </location>
</feature>
<accession>A0A5J4SSR7</accession>
<dbReference type="EMBL" id="SNRY01000051">
    <property type="protein sequence ID" value="KAA6349229.1"/>
    <property type="molecule type" value="Genomic_DNA"/>
</dbReference>
<dbReference type="AlphaFoldDB" id="A0A5J4SSR7"/>